<gene>
    <name evidence="3" type="ORF">IV36_GL000731</name>
</gene>
<dbReference type="EMBL" id="JQAR01000019">
    <property type="protein sequence ID" value="KRN27631.1"/>
    <property type="molecule type" value="Genomic_DNA"/>
</dbReference>
<name>A0A0R2FG89_9LACO</name>
<reference evidence="3 4" key="1">
    <citation type="journal article" date="2015" name="Genome Announc.">
        <title>Expanding the biotechnology potential of lactobacilli through comparative genomics of 213 strains and associated genera.</title>
        <authorList>
            <person name="Sun Z."/>
            <person name="Harris H.M."/>
            <person name="McCann A."/>
            <person name="Guo C."/>
            <person name="Argimon S."/>
            <person name="Zhang W."/>
            <person name="Yang X."/>
            <person name="Jeffery I.B."/>
            <person name="Cooney J.C."/>
            <person name="Kagawa T.F."/>
            <person name="Liu W."/>
            <person name="Song Y."/>
            <person name="Salvetti E."/>
            <person name="Wrobel A."/>
            <person name="Rasinkangas P."/>
            <person name="Parkhill J."/>
            <person name="Rea M.C."/>
            <person name="O'Sullivan O."/>
            <person name="Ritari J."/>
            <person name="Douillard F.P."/>
            <person name="Paul Ross R."/>
            <person name="Yang R."/>
            <person name="Briner A.E."/>
            <person name="Felis G.E."/>
            <person name="de Vos W.M."/>
            <person name="Barrangou R."/>
            <person name="Klaenhammer T.R."/>
            <person name="Caufield P.W."/>
            <person name="Cui Y."/>
            <person name="Zhang H."/>
            <person name="O'Toole P.W."/>
        </authorList>
    </citation>
    <scope>NUCLEOTIDE SEQUENCE [LARGE SCALE GENOMIC DNA]</scope>
    <source>
        <strain evidence="3 4">ATCC 27304</strain>
    </source>
</reference>
<proteinExistence type="predicted"/>
<evidence type="ECO:0000256" key="1">
    <source>
        <dbReference type="SAM" id="MobiDB-lite"/>
    </source>
</evidence>
<dbReference type="OrthoDB" id="9770860at2"/>
<dbReference type="Proteomes" id="UP000051727">
    <property type="component" value="Unassembled WGS sequence"/>
</dbReference>
<evidence type="ECO:0000313" key="3">
    <source>
        <dbReference type="EMBL" id="KRN27631.1"/>
    </source>
</evidence>
<comment type="caution">
    <text evidence="3">The sequence shown here is derived from an EMBL/GenBank/DDBJ whole genome shotgun (WGS) entry which is preliminary data.</text>
</comment>
<feature type="region of interest" description="Disordered" evidence="1">
    <location>
        <begin position="135"/>
        <end position="156"/>
    </location>
</feature>
<protein>
    <submittedName>
        <fullName evidence="3">Transposase IS5 family protein</fullName>
    </submittedName>
</protein>
<dbReference type="PATRIC" id="fig|1618.3.peg.739"/>
<dbReference type="AlphaFoldDB" id="A0A0R2FG89"/>
<evidence type="ECO:0000259" key="2">
    <source>
        <dbReference type="Pfam" id="PF13586"/>
    </source>
</evidence>
<evidence type="ECO:0000313" key="4">
    <source>
        <dbReference type="Proteomes" id="UP000051727"/>
    </source>
</evidence>
<feature type="domain" description="Transposase DDE" evidence="2">
    <location>
        <begin position="110"/>
        <end position="198"/>
    </location>
</feature>
<dbReference type="InterPro" id="IPR025668">
    <property type="entry name" value="Tnp_DDE_dom"/>
</dbReference>
<dbReference type="Pfam" id="PF13586">
    <property type="entry name" value="DDE_Tnp_1_2"/>
    <property type="match status" value="1"/>
</dbReference>
<organism evidence="3 4">
    <name type="scientific">Liquorilactobacillus mali</name>
    <dbReference type="NCBI Taxonomy" id="1618"/>
    <lineage>
        <taxon>Bacteria</taxon>
        <taxon>Bacillati</taxon>
        <taxon>Bacillota</taxon>
        <taxon>Bacilli</taxon>
        <taxon>Lactobacillales</taxon>
        <taxon>Lactobacillaceae</taxon>
        <taxon>Liquorilactobacillus</taxon>
    </lineage>
</organism>
<sequence length="222" mass="26130">MIAQGTQLTQRQAQIFDICEQIYQQQHAMYVQKTHRIGQRIVSFQQPYVRPIGRGKVKNPTEFGPKIDVSNSDGLLRIERYSYEAFNESKDLIMVIERYHQRTGVYPQRVLVDQIYRTRENRRYCHDKHIRISGPKLGRPAKHRQQNLKIEHQDERDRTQIERDFSLSKRCYSLGKLKAKLKNTNLTQVGLSILCVNLNRLQRVALVCLFFEKRALTSDLTA</sequence>
<dbReference type="STRING" id="1618.IV36_GL000731"/>
<accession>A0A0R2FG89</accession>